<evidence type="ECO:0000259" key="11">
    <source>
        <dbReference type="SMART" id="SM00047"/>
    </source>
</evidence>
<dbReference type="Gene3D" id="2.10.70.40">
    <property type="entry name" value="peptidoglycan hydrolase"/>
    <property type="match status" value="1"/>
</dbReference>
<evidence type="ECO:0000256" key="2">
    <source>
        <dbReference type="ARBA" id="ARBA00004418"/>
    </source>
</evidence>
<dbReference type="PANTHER" id="PTHR33308">
    <property type="entry name" value="PEPTIDOGLYCAN HYDROLASE FLGJ"/>
    <property type="match status" value="1"/>
</dbReference>
<evidence type="ECO:0000313" key="13">
    <source>
        <dbReference type="EMBL" id="MCG9025977.1"/>
    </source>
</evidence>
<keyword evidence="6" id="KW-0574">Periplasm</keyword>
<proteinExistence type="inferred from homology"/>
<comment type="subcellular location">
    <subcellularLocation>
        <location evidence="2">Periplasm</location>
    </subcellularLocation>
</comment>
<name>A0A248LFG3_9NEIS</name>
<dbReference type="EMBL" id="JAJAXM010000013">
    <property type="protein sequence ID" value="MCG9025977.1"/>
    <property type="molecule type" value="Genomic_DNA"/>
</dbReference>
<dbReference type="PRINTS" id="PR01002">
    <property type="entry name" value="FLGFLGJ"/>
</dbReference>
<evidence type="ECO:0000256" key="3">
    <source>
        <dbReference type="ARBA" id="ARBA00006880"/>
    </source>
</evidence>
<evidence type="ECO:0000256" key="10">
    <source>
        <dbReference type="ARBA" id="ARBA00030835"/>
    </source>
</evidence>
<dbReference type="PANTHER" id="PTHR33308:SF9">
    <property type="entry name" value="PEPTIDOGLYCAN HYDROLASE FLGJ"/>
    <property type="match status" value="1"/>
</dbReference>
<dbReference type="EMBL" id="CP022115">
    <property type="protein sequence ID" value="ASJ23241.1"/>
    <property type="molecule type" value="Genomic_DNA"/>
</dbReference>
<keyword evidence="13" id="KW-0969">Cilium</keyword>
<reference evidence="13 15" key="4">
    <citation type="submission" date="2021-10" db="EMBL/GenBank/DDBJ databases">
        <title>Whole-genome sequencing analysis of Laribacter hongkongensis: virulence gene profiles, carbohydrate-active enzyme prediction, and antimicrobial resistance characterization.</title>
        <authorList>
            <person name="Yuan P."/>
            <person name="Zhan Y."/>
            <person name="Chen D."/>
        </authorList>
    </citation>
    <scope>NUCLEOTIDE SEQUENCE [LARGE SCALE GENOMIC DNA]</scope>
    <source>
        <strain evidence="13 15">W67</strain>
    </source>
</reference>
<protein>
    <recommendedName>
        <fullName evidence="5">Peptidoglycan hydrolase FlgJ</fullName>
    </recommendedName>
    <alternativeName>
        <fullName evidence="10">Muramidase FlgJ</fullName>
    </alternativeName>
</protein>
<evidence type="ECO:0000313" key="15">
    <source>
        <dbReference type="Proteomes" id="UP001200247"/>
    </source>
</evidence>
<organism evidence="12 14">
    <name type="scientific">Laribacter hongkongensis</name>
    <dbReference type="NCBI Taxonomy" id="168471"/>
    <lineage>
        <taxon>Bacteria</taxon>
        <taxon>Pseudomonadati</taxon>
        <taxon>Pseudomonadota</taxon>
        <taxon>Betaproteobacteria</taxon>
        <taxon>Neisseriales</taxon>
        <taxon>Aquaspirillaceae</taxon>
        <taxon>Laribacter</taxon>
    </lineage>
</organism>
<reference evidence="12" key="1">
    <citation type="journal article" date="2017" name="J. Antimicrob. Chemother.">
        <title>Emergence and genomic analysis of MDR Laribacter hongkongensis strain HLGZ1 from Guangzhou, China.</title>
        <authorList>
            <person name="Wu H.K."/>
            <person name="Chen J.H."/>
            <person name="Yang L."/>
            <person name="Li A.R."/>
            <person name="Su D.H."/>
            <person name="Lin Y.P."/>
            <person name="Chen D.Q."/>
        </authorList>
    </citation>
    <scope>NUCLEOTIDE SEQUENCE</scope>
    <source>
        <strain evidence="12">HLGZ1</strain>
    </source>
</reference>
<keyword evidence="13" id="KW-0282">Flagellum</keyword>
<sequence>MSQIPGSAAGMPFGNDGGLAYDVQRLDSLKLAAKTDPKTSARQVAREFEALFLQQLMKSMQATRFDDEEDSASLQTFKGLQTEQMAKNLAGGRGMGLGEALYQQILKQSGLGDDGSNPLATGGNAVPLALNPRVRAQLEQARRASDDYEPMRALDALDSPMAAPKGREGFVSDIAPHARQAAAQLGVSPHLVVAHAALESGWGKRNIRHRDGSDSYNLFGIKAGKEWTGKTADVLTTEYVNGKAVKKVERFRAYDNYGEAFADYARLLSNNNRYAGALNTGSNALAFARGLARGGYATDPAYAEKLASVAQRTSA</sequence>
<keyword evidence="7 13" id="KW-0378">Hydrolase</keyword>
<dbReference type="GO" id="GO:0071555">
    <property type="term" value="P:cell wall organization"/>
    <property type="evidence" value="ECO:0007669"/>
    <property type="project" value="UniProtKB-KW"/>
</dbReference>
<dbReference type="OrthoDB" id="289937at2"/>
<dbReference type="Proteomes" id="UP001200247">
    <property type="component" value="Unassembled WGS sequence"/>
</dbReference>
<comment type="similarity">
    <text evidence="4">In the C-terminal section; belongs to the glycosyl hydrolase 73 family.</text>
</comment>
<dbReference type="InterPro" id="IPR002901">
    <property type="entry name" value="MGlyc_endo_b_GlcNAc-like_dom"/>
</dbReference>
<dbReference type="SMART" id="SM00047">
    <property type="entry name" value="LYZ2"/>
    <property type="match status" value="1"/>
</dbReference>
<dbReference type="GO" id="GO:0071973">
    <property type="term" value="P:bacterial-type flagellum-dependent cell motility"/>
    <property type="evidence" value="ECO:0007669"/>
    <property type="project" value="TreeGrafter"/>
</dbReference>
<reference evidence="12" key="3">
    <citation type="submission" date="2017-06" db="EMBL/GenBank/DDBJ databases">
        <authorList>
            <person name="Kim H.J."/>
            <person name="Triplett B.A."/>
        </authorList>
    </citation>
    <scope>NUCLEOTIDE SEQUENCE</scope>
    <source>
        <strain evidence="12">HLGZ1</strain>
    </source>
</reference>
<dbReference type="InterPro" id="IPR051056">
    <property type="entry name" value="Glycosyl_Hydrolase_73"/>
</dbReference>
<dbReference type="Proteomes" id="UP000197424">
    <property type="component" value="Chromosome"/>
</dbReference>
<dbReference type="FunFam" id="2.10.70.40:FF:000001">
    <property type="entry name" value="Flagellar assembly peptidoglycan hydrolase FlgJ"/>
    <property type="match status" value="1"/>
</dbReference>
<dbReference type="InterPro" id="IPR013377">
    <property type="entry name" value="FlgJ"/>
</dbReference>
<dbReference type="Gene3D" id="1.10.530.10">
    <property type="match status" value="1"/>
</dbReference>
<gene>
    <name evidence="12" type="primary">flgJ</name>
    <name evidence="13" type="ORF">LH440_08690</name>
    <name evidence="12" type="ORF">LHGZ1_0410</name>
</gene>
<evidence type="ECO:0000256" key="5">
    <source>
        <dbReference type="ARBA" id="ARBA00013433"/>
    </source>
</evidence>
<evidence type="ECO:0000256" key="4">
    <source>
        <dbReference type="ARBA" id="ARBA00007974"/>
    </source>
</evidence>
<comment type="function">
    <text evidence="1">Flagellum-specific muramidase which hydrolyzes the peptidoglycan layer to assemble the rod structure in the periplasmic space.</text>
</comment>
<evidence type="ECO:0000256" key="9">
    <source>
        <dbReference type="ARBA" id="ARBA00023316"/>
    </source>
</evidence>
<evidence type="ECO:0000313" key="12">
    <source>
        <dbReference type="EMBL" id="ASJ23241.1"/>
    </source>
</evidence>
<feature type="domain" description="Mannosyl-glycoprotein endo-beta-N-acetylglucosamidase-like" evidence="11">
    <location>
        <begin position="160"/>
        <end position="314"/>
    </location>
</feature>
<dbReference type="GO" id="GO:0044780">
    <property type="term" value="P:bacterial-type flagellum assembly"/>
    <property type="evidence" value="ECO:0007669"/>
    <property type="project" value="InterPro"/>
</dbReference>
<dbReference type="NCBIfam" id="TIGR02541">
    <property type="entry name" value="flagell_FlgJ"/>
    <property type="match status" value="1"/>
</dbReference>
<reference evidence="14" key="2">
    <citation type="submission" date="2017-06" db="EMBL/GenBank/DDBJ databases">
        <title>Whole genome sequence of Laribacter hongkongensis LHGZ1.</title>
        <authorList>
            <person name="Chen D."/>
            <person name="Wu H."/>
            <person name="Chen J."/>
        </authorList>
    </citation>
    <scope>NUCLEOTIDE SEQUENCE [LARGE SCALE GENOMIC DNA]</scope>
    <source>
        <strain evidence="14">LHGZ1</strain>
    </source>
</reference>
<evidence type="ECO:0000313" key="14">
    <source>
        <dbReference type="Proteomes" id="UP000197424"/>
    </source>
</evidence>
<dbReference type="Pfam" id="PF01832">
    <property type="entry name" value="Glucosaminidase"/>
    <property type="match status" value="1"/>
</dbReference>
<dbReference type="GO" id="GO:0016798">
    <property type="term" value="F:hydrolase activity, acting on glycosyl bonds"/>
    <property type="evidence" value="ECO:0007669"/>
    <property type="project" value="UniProtKB-KW"/>
</dbReference>
<keyword evidence="13" id="KW-0966">Cell projection</keyword>
<evidence type="ECO:0000256" key="1">
    <source>
        <dbReference type="ARBA" id="ARBA00002954"/>
    </source>
</evidence>
<dbReference type="GO" id="GO:0004040">
    <property type="term" value="F:amidase activity"/>
    <property type="evidence" value="ECO:0007669"/>
    <property type="project" value="InterPro"/>
</dbReference>
<dbReference type="GO" id="GO:0042597">
    <property type="term" value="C:periplasmic space"/>
    <property type="evidence" value="ECO:0007669"/>
    <property type="project" value="UniProtKB-SubCell"/>
</dbReference>
<comment type="similarity">
    <text evidence="3">In the N-terminal section; belongs to the FlgJ family.</text>
</comment>
<dbReference type="Pfam" id="PF10135">
    <property type="entry name" value="Rod-binding"/>
    <property type="match status" value="1"/>
</dbReference>
<dbReference type="OMA" id="GHETGWG"/>
<accession>A0A248LFG3</accession>
<dbReference type="AlphaFoldDB" id="A0A248LFG3"/>
<dbReference type="RefSeq" id="WP_012695925.1">
    <property type="nucleotide sequence ID" value="NZ_CP022115.1"/>
</dbReference>
<keyword evidence="8" id="KW-0326">Glycosidase</keyword>
<dbReference type="InterPro" id="IPR019301">
    <property type="entry name" value="Flagellar_prot_FlgJ_N"/>
</dbReference>
<keyword evidence="9" id="KW-0961">Cell wall biogenesis/degradation</keyword>
<dbReference type="GeneID" id="75109393"/>
<evidence type="ECO:0000256" key="7">
    <source>
        <dbReference type="ARBA" id="ARBA00022801"/>
    </source>
</evidence>
<evidence type="ECO:0000256" key="8">
    <source>
        <dbReference type="ARBA" id="ARBA00023295"/>
    </source>
</evidence>
<evidence type="ECO:0000256" key="6">
    <source>
        <dbReference type="ARBA" id="ARBA00022764"/>
    </source>
</evidence>